<evidence type="ECO:0000313" key="1">
    <source>
        <dbReference type="EMBL" id="VDK59763.1"/>
    </source>
</evidence>
<keyword evidence="2" id="KW-1185">Reference proteome</keyword>
<evidence type="ECO:0000313" key="2">
    <source>
        <dbReference type="Proteomes" id="UP000271098"/>
    </source>
</evidence>
<organism evidence="3">
    <name type="scientific">Gongylonema pulchrum</name>
    <dbReference type="NCBI Taxonomy" id="637853"/>
    <lineage>
        <taxon>Eukaryota</taxon>
        <taxon>Metazoa</taxon>
        <taxon>Ecdysozoa</taxon>
        <taxon>Nematoda</taxon>
        <taxon>Chromadorea</taxon>
        <taxon>Rhabditida</taxon>
        <taxon>Spirurina</taxon>
        <taxon>Spiruromorpha</taxon>
        <taxon>Spiruroidea</taxon>
        <taxon>Gongylonematidae</taxon>
        <taxon>Gongylonema</taxon>
    </lineage>
</organism>
<accession>A0A183DGH2</accession>
<dbReference type="EMBL" id="UYRT01021166">
    <property type="protein sequence ID" value="VDK59763.1"/>
    <property type="molecule type" value="Genomic_DNA"/>
</dbReference>
<proteinExistence type="predicted"/>
<name>A0A183DGH2_9BILA</name>
<reference evidence="1 2" key="2">
    <citation type="submission" date="2018-11" db="EMBL/GenBank/DDBJ databases">
        <authorList>
            <consortium name="Pathogen Informatics"/>
        </authorList>
    </citation>
    <scope>NUCLEOTIDE SEQUENCE [LARGE SCALE GENOMIC DNA]</scope>
</reference>
<dbReference type="Proteomes" id="UP000271098">
    <property type="component" value="Unassembled WGS sequence"/>
</dbReference>
<protein>
    <submittedName>
        <fullName evidence="3">FF domain-containing protein</fullName>
    </submittedName>
</protein>
<gene>
    <name evidence="1" type="ORF">GPUH_LOCUS7813</name>
</gene>
<reference evidence="3" key="1">
    <citation type="submission" date="2016-06" db="UniProtKB">
        <authorList>
            <consortium name="WormBaseParasite"/>
        </authorList>
    </citation>
    <scope>IDENTIFICATION</scope>
</reference>
<dbReference type="OrthoDB" id="5873113at2759"/>
<dbReference type="AlphaFoldDB" id="A0A183DGH2"/>
<sequence length="150" mass="17447">MNKRQEVRRVTMEDCMERSLALLSEREGQLEGIIGRDIVDRNLEALENDESAKWIPWKNELSQTAVLVQNSGTHWHSAFDELAQKVAIFDARIARFKRSLGKSKRNEQRILARLASFAKWLDLAEEDADRAEAWHDKEEKVVRYAFSGKF</sequence>
<evidence type="ECO:0000313" key="3">
    <source>
        <dbReference type="WBParaSite" id="GPUH_0000782201-mRNA-1"/>
    </source>
</evidence>
<dbReference type="WBParaSite" id="GPUH_0000782201-mRNA-1">
    <property type="protein sequence ID" value="GPUH_0000782201-mRNA-1"/>
    <property type="gene ID" value="GPUH_0000782201"/>
</dbReference>